<keyword evidence="11" id="KW-0732">Signal</keyword>
<name>A0ABD3PCE3_9STRA</name>
<feature type="repeat" description="Solcar" evidence="8">
    <location>
        <begin position="95"/>
        <end position="184"/>
    </location>
</feature>
<keyword evidence="3 9" id="KW-0813">Transport</keyword>
<proteinExistence type="inferred from homology"/>
<reference evidence="12 13" key="1">
    <citation type="submission" date="2024-10" db="EMBL/GenBank/DDBJ databases">
        <title>Updated reference genomes for cyclostephanoid diatoms.</title>
        <authorList>
            <person name="Roberts W.R."/>
            <person name="Alverson A.J."/>
        </authorList>
    </citation>
    <scope>NUCLEOTIDE SEQUENCE [LARGE SCALE GENOMIC DNA]</scope>
    <source>
        <strain evidence="12 13">AJA276-08</strain>
    </source>
</reference>
<evidence type="ECO:0000313" key="13">
    <source>
        <dbReference type="Proteomes" id="UP001530315"/>
    </source>
</evidence>
<keyword evidence="6" id="KW-1133">Transmembrane helix</keyword>
<dbReference type="InterPro" id="IPR023395">
    <property type="entry name" value="MCP_dom_sf"/>
</dbReference>
<evidence type="ECO:0000313" key="12">
    <source>
        <dbReference type="EMBL" id="KAL3784941.1"/>
    </source>
</evidence>
<evidence type="ECO:0000256" key="3">
    <source>
        <dbReference type="ARBA" id="ARBA00022448"/>
    </source>
</evidence>
<comment type="similarity">
    <text evidence="2 9">Belongs to the mitochondrial carrier (TC 2.A.29) family.</text>
</comment>
<feature type="repeat" description="Solcar" evidence="8">
    <location>
        <begin position="304"/>
        <end position="394"/>
    </location>
</feature>
<comment type="subcellular location">
    <subcellularLocation>
        <location evidence="1">Membrane</location>
        <topology evidence="1">Multi-pass membrane protein</topology>
    </subcellularLocation>
</comment>
<evidence type="ECO:0000256" key="5">
    <source>
        <dbReference type="ARBA" id="ARBA00022737"/>
    </source>
</evidence>
<dbReference type="Proteomes" id="UP001530315">
    <property type="component" value="Unassembled WGS sequence"/>
</dbReference>
<feature type="region of interest" description="Disordered" evidence="10">
    <location>
        <begin position="60"/>
        <end position="89"/>
    </location>
</feature>
<dbReference type="GO" id="GO:0016020">
    <property type="term" value="C:membrane"/>
    <property type="evidence" value="ECO:0007669"/>
    <property type="project" value="UniProtKB-SubCell"/>
</dbReference>
<keyword evidence="5" id="KW-0677">Repeat</keyword>
<evidence type="ECO:0000256" key="11">
    <source>
        <dbReference type="SAM" id="SignalP"/>
    </source>
</evidence>
<dbReference type="PRINTS" id="PR00926">
    <property type="entry name" value="MITOCARRIER"/>
</dbReference>
<evidence type="ECO:0000256" key="2">
    <source>
        <dbReference type="ARBA" id="ARBA00006375"/>
    </source>
</evidence>
<protein>
    <recommendedName>
        <fullName evidence="14">Mitochondrial carrier protein</fullName>
    </recommendedName>
</protein>
<dbReference type="InterPro" id="IPR002067">
    <property type="entry name" value="MCP"/>
</dbReference>
<comment type="caution">
    <text evidence="12">The sequence shown here is derived from an EMBL/GenBank/DDBJ whole genome shotgun (WGS) entry which is preliminary data.</text>
</comment>
<evidence type="ECO:0000256" key="7">
    <source>
        <dbReference type="ARBA" id="ARBA00023136"/>
    </source>
</evidence>
<dbReference type="Gene3D" id="1.50.40.10">
    <property type="entry name" value="Mitochondrial carrier domain"/>
    <property type="match status" value="2"/>
</dbReference>
<dbReference type="EMBL" id="JALLAZ020000912">
    <property type="protein sequence ID" value="KAL3784941.1"/>
    <property type="molecule type" value="Genomic_DNA"/>
</dbReference>
<keyword evidence="4 8" id="KW-0812">Transmembrane</keyword>
<feature type="signal peptide" evidence="11">
    <location>
        <begin position="1"/>
        <end position="30"/>
    </location>
</feature>
<feature type="chain" id="PRO_5044821088" description="Mitochondrial carrier protein" evidence="11">
    <location>
        <begin position="31"/>
        <end position="406"/>
    </location>
</feature>
<dbReference type="SUPFAM" id="SSF103506">
    <property type="entry name" value="Mitochondrial carrier"/>
    <property type="match status" value="1"/>
</dbReference>
<evidence type="ECO:0000256" key="6">
    <source>
        <dbReference type="ARBA" id="ARBA00022989"/>
    </source>
</evidence>
<dbReference type="Pfam" id="PF00153">
    <property type="entry name" value="Mito_carr"/>
    <property type="match status" value="3"/>
</dbReference>
<dbReference type="PROSITE" id="PS50920">
    <property type="entry name" value="SOLCAR"/>
    <property type="match status" value="2"/>
</dbReference>
<evidence type="ECO:0000256" key="9">
    <source>
        <dbReference type="RuleBase" id="RU000488"/>
    </source>
</evidence>
<gene>
    <name evidence="12" type="ORF">ACHAW5_003621</name>
</gene>
<evidence type="ECO:0000256" key="4">
    <source>
        <dbReference type="ARBA" id="ARBA00022692"/>
    </source>
</evidence>
<dbReference type="AlphaFoldDB" id="A0ABD3PCE3"/>
<organism evidence="12 13">
    <name type="scientific">Stephanodiscus triporus</name>
    <dbReference type="NCBI Taxonomy" id="2934178"/>
    <lineage>
        <taxon>Eukaryota</taxon>
        <taxon>Sar</taxon>
        <taxon>Stramenopiles</taxon>
        <taxon>Ochrophyta</taxon>
        <taxon>Bacillariophyta</taxon>
        <taxon>Coscinodiscophyceae</taxon>
        <taxon>Thalassiosirophycidae</taxon>
        <taxon>Stephanodiscales</taxon>
        <taxon>Stephanodiscaceae</taxon>
        <taxon>Stephanodiscus</taxon>
    </lineage>
</organism>
<accession>A0ABD3PCE3</accession>
<dbReference type="InterPro" id="IPR018108">
    <property type="entry name" value="MCP_transmembrane"/>
</dbReference>
<keyword evidence="7 8" id="KW-0472">Membrane</keyword>
<evidence type="ECO:0008006" key="14">
    <source>
        <dbReference type="Google" id="ProtNLM"/>
    </source>
</evidence>
<evidence type="ECO:0000256" key="1">
    <source>
        <dbReference type="ARBA" id="ARBA00004141"/>
    </source>
</evidence>
<evidence type="ECO:0000256" key="10">
    <source>
        <dbReference type="SAM" id="MobiDB-lite"/>
    </source>
</evidence>
<keyword evidence="13" id="KW-1185">Reference proteome</keyword>
<feature type="compositionally biased region" description="Low complexity" evidence="10">
    <location>
        <begin position="73"/>
        <end position="88"/>
    </location>
</feature>
<evidence type="ECO:0000256" key="8">
    <source>
        <dbReference type="PROSITE-ProRule" id="PRU00282"/>
    </source>
</evidence>
<dbReference type="PANTHER" id="PTHR45667">
    <property type="entry name" value="S-ADENOSYLMETHIONINE MITOCHONDRIAL CARRIER PROTEIN"/>
    <property type="match status" value="1"/>
</dbReference>
<sequence>MPGPMLSSMRATALVLLSLLLVISSPTSDASPSADVHPSTTAELFVIPRGGGGTVGSVGPVGGRARSRSPQSTTTTITTTTTTTTTTTESSSALVEGLKSTLASGLAAACSKTLLAPFDTIKTVQQHTASGPGGKGLGMIEAGRRIVSRQGGPANLYSGLAVSALGSMPSVGLYFGVYSYCKRTIGPWLIACLGDERRPRRRGVAAPPLFTDATIRNLSVACSRGRRGVVKQSLQTGQYPSTIVAMRTMWREGGMRSFFPLGGVSIQMVRDVPYAIFTLLSYEYIRENWVVVTRNDADDRPDNHRWLRDMAAGATAGGIGSYLTNPFDVVKTRLQTTGGDGGGGGYGGSIANCARAVLDEGGPTAFLRGSVPRLMHKIPANGLFFVFYEFFKRRRGKRNAMYVCPC</sequence>